<reference evidence="3" key="1">
    <citation type="submission" date="2015-08" db="EMBL/GenBank/DDBJ databases">
        <authorList>
            <person name="Varghese N."/>
        </authorList>
    </citation>
    <scope>NUCLEOTIDE SEQUENCE [LARGE SCALE GENOMIC DNA]</scope>
    <source>
        <strain evidence="3">JCM 18476</strain>
    </source>
</reference>
<gene>
    <name evidence="2" type="ORF">Ga0061065_12127</name>
</gene>
<dbReference type="Proteomes" id="UP000182769">
    <property type="component" value="Unassembled WGS sequence"/>
</dbReference>
<feature type="transmembrane region" description="Helical" evidence="1">
    <location>
        <begin position="12"/>
        <end position="35"/>
    </location>
</feature>
<dbReference type="AlphaFoldDB" id="A0A0K6IUF0"/>
<keyword evidence="1" id="KW-0812">Transmembrane</keyword>
<evidence type="ECO:0008006" key="4">
    <source>
        <dbReference type="Google" id="ProtNLM"/>
    </source>
</evidence>
<name>A0A0K6IUF0_9GAMM</name>
<keyword evidence="1" id="KW-0472">Membrane</keyword>
<protein>
    <recommendedName>
        <fullName evidence="4">Short C-terminal domain</fullName>
    </recommendedName>
</protein>
<keyword evidence="3" id="KW-1185">Reference proteome</keyword>
<organism evidence="2 3">
    <name type="scientific">Marinomonas fungiae</name>
    <dbReference type="NCBI Taxonomy" id="1137284"/>
    <lineage>
        <taxon>Bacteria</taxon>
        <taxon>Pseudomonadati</taxon>
        <taxon>Pseudomonadota</taxon>
        <taxon>Gammaproteobacteria</taxon>
        <taxon>Oceanospirillales</taxon>
        <taxon>Oceanospirillaceae</taxon>
        <taxon>Marinomonas</taxon>
    </lineage>
</organism>
<accession>A0A0K6IUF0</accession>
<proteinExistence type="predicted"/>
<keyword evidence="1" id="KW-1133">Transmembrane helix</keyword>
<evidence type="ECO:0000313" key="2">
    <source>
        <dbReference type="EMBL" id="CUB06713.1"/>
    </source>
</evidence>
<sequence>MWHDHMWSGPGMMGWGFIPMVLFWLLVIGVFVFLFRLFSGKRSEPSDDSSLQILKDRLASGDIDQVEFDSLYDKLKHAH</sequence>
<evidence type="ECO:0000256" key="1">
    <source>
        <dbReference type="SAM" id="Phobius"/>
    </source>
</evidence>
<dbReference type="EMBL" id="CYHG01000021">
    <property type="protein sequence ID" value="CUB06713.1"/>
    <property type="molecule type" value="Genomic_DNA"/>
</dbReference>
<evidence type="ECO:0000313" key="3">
    <source>
        <dbReference type="Proteomes" id="UP000182769"/>
    </source>
</evidence>